<evidence type="ECO:0000313" key="1">
    <source>
        <dbReference type="EMBL" id="MBX10612.1"/>
    </source>
</evidence>
<dbReference type="EMBL" id="GGEC01030128">
    <property type="protein sequence ID" value="MBX10612.1"/>
    <property type="molecule type" value="Transcribed_RNA"/>
</dbReference>
<organism evidence="1">
    <name type="scientific">Rhizophora mucronata</name>
    <name type="common">Asiatic mangrove</name>
    <dbReference type="NCBI Taxonomy" id="61149"/>
    <lineage>
        <taxon>Eukaryota</taxon>
        <taxon>Viridiplantae</taxon>
        <taxon>Streptophyta</taxon>
        <taxon>Embryophyta</taxon>
        <taxon>Tracheophyta</taxon>
        <taxon>Spermatophyta</taxon>
        <taxon>Magnoliopsida</taxon>
        <taxon>eudicotyledons</taxon>
        <taxon>Gunneridae</taxon>
        <taxon>Pentapetalae</taxon>
        <taxon>rosids</taxon>
        <taxon>fabids</taxon>
        <taxon>Malpighiales</taxon>
        <taxon>Rhizophoraceae</taxon>
        <taxon>Rhizophora</taxon>
    </lineage>
</organism>
<dbReference type="AlphaFoldDB" id="A0A2P2KY10"/>
<accession>A0A2P2KY10</accession>
<sequence length="61" mass="6910">MIVKAERKRMILFLNKIPILNQSLGCQQQLCGDAWRTSLHALGLSEAGYLRPSQVQLQVPF</sequence>
<name>A0A2P2KY10_RHIMU</name>
<protein>
    <submittedName>
        <fullName evidence="1">Uncharacterized protein</fullName>
    </submittedName>
</protein>
<proteinExistence type="predicted"/>
<reference evidence="1" key="1">
    <citation type="submission" date="2018-02" db="EMBL/GenBank/DDBJ databases">
        <title>Rhizophora mucronata_Transcriptome.</title>
        <authorList>
            <person name="Meera S.P."/>
            <person name="Sreeshan A."/>
            <person name="Augustine A."/>
        </authorList>
    </citation>
    <scope>NUCLEOTIDE SEQUENCE</scope>
    <source>
        <tissue evidence="1">Leaf</tissue>
    </source>
</reference>